<evidence type="ECO:0000313" key="4">
    <source>
        <dbReference type="Proteomes" id="UP000224386"/>
    </source>
</evidence>
<dbReference type="SMART" id="SM00871">
    <property type="entry name" value="AraC_E_bind"/>
    <property type="match status" value="1"/>
</dbReference>
<gene>
    <name evidence="3" type="ORF">COK05_29450</name>
</gene>
<dbReference type="Gene3D" id="3.20.80.10">
    <property type="entry name" value="Regulatory factor, effector binding domain"/>
    <property type="match status" value="1"/>
</dbReference>
<dbReference type="InterPro" id="IPR029441">
    <property type="entry name" value="Cass2"/>
</dbReference>
<protein>
    <recommendedName>
        <fullName evidence="2">AraC effector-binding domain-containing protein</fullName>
    </recommendedName>
</protein>
<dbReference type="InterPro" id="IPR011256">
    <property type="entry name" value="Reg_factor_effector_dom_sf"/>
</dbReference>
<dbReference type="PANTHER" id="PTHR36444:SF2">
    <property type="entry name" value="TRANSCRIPTIONAL REGULATOR PROTEIN YOBU-RELATED"/>
    <property type="match status" value="1"/>
</dbReference>
<dbReference type="AlphaFoldDB" id="A0A2C1MII7"/>
<dbReference type="Pfam" id="PF14526">
    <property type="entry name" value="Cass2"/>
    <property type="match status" value="1"/>
</dbReference>
<feature type="domain" description="AraC effector-binding" evidence="2">
    <location>
        <begin position="28"/>
        <end position="187"/>
    </location>
</feature>
<name>A0A2C1MII7_BACCE</name>
<comment type="caution">
    <text evidence="3">The sequence shown here is derived from an EMBL/GenBank/DDBJ whole genome shotgun (WGS) entry which is preliminary data.</text>
</comment>
<dbReference type="InterPro" id="IPR010499">
    <property type="entry name" value="AraC_E-bd"/>
</dbReference>
<sequence>MKRNEQKSMTEWERVSSNDKTNEKRIEPNRIEEIPSFMLVGISTVTSNKAELSKDGKIGKLFEQFHSQNIGEKLGVNIQEDGFYSCYFNYEQEEAGLYEVMASVQRQETLNLQNLNMIKAFTVPTAKYAVFVTEKGPIIEMVQRTWADIWQWSQQPGNNRAFTGDFEYYVNGINPEDGQAEIYISVK</sequence>
<proteinExistence type="predicted"/>
<dbReference type="Proteomes" id="UP000224386">
    <property type="component" value="Unassembled WGS sequence"/>
</dbReference>
<organism evidence="3 4">
    <name type="scientific">Bacillus cereus</name>
    <dbReference type="NCBI Taxonomy" id="1396"/>
    <lineage>
        <taxon>Bacteria</taxon>
        <taxon>Bacillati</taxon>
        <taxon>Bacillota</taxon>
        <taxon>Bacilli</taxon>
        <taxon>Bacillales</taxon>
        <taxon>Bacillaceae</taxon>
        <taxon>Bacillus</taxon>
        <taxon>Bacillus cereus group</taxon>
    </lineage>
</organism>
<dbReference type="SUPFAM" id="SSF55136">
    <property type="entry name" value="Probable bacterial effector-binding domain"/>
    <property type="match status" value="1"/>
</dbReference>
<reference evidence="3 4" key="1">
    <citation type="submission" date="2017-09" db="EMBL/GenBank/DDBJ databases">
        <title>Large-scale bioinformatics analysis of Bacillus genomes uncovers conserved roles of natural products in bacterial physiology.</title>
        <authorList>
            <consortium name="Agbiome Team Llc"/>
            <person name="Bleich R.M."/>
            <person name="Grubbs K.J."/>
            <person name="Santa Maria K.C."/>
            <person name="Allen S.E."/>
            <person name="Farag S."/>
            <person name="Shank E.A."/>
            <person name="Bowers A."/>
        </authorList>
    </citation>
    <scope>NUCLEOTIDE SEQUENCE [LARGE SCALE GENOMIC DNA]</scope>
    <source>
        <strain evidence="3 4">AFS070861</strain>
    </source>
</reference>
<dbReference type="RefSeq" id="WP_098615340.1">
    <property type="nucleotide sequence ID" value="NZ_JBNNUB010000004.1"/>
</dbReference>
<feature type="region of interest" description="Disordered" evidence="1">
    <location>
        <begin position="1"/>
        <end position="28"/>
    </location>
</feature>
<dbReference type="InterPro" id="IPR053182">
    <property type="entry name" value="YobU-like_regulator"/>
</dbReference>
<dbReference type="EMBL" id="NVAP01000082">
    <property type="protein sequence ID" value="PFQ36861.1"/>
    <property type="molecule type" value="Genomic_DNA"/>
</dbReference>
<evidence type="ECO:0000313" key="3">
    <source>
        <dbReference type="EMBL" id="PFQ36861.1"/>
    </source>
</evidence>
<dbReference type="PANTHER" id="PTHR36444">
    <property type="entry name" value="TRANSCRIPTIONAL REGULATOR PROTEIN YOBU-RELATED"/>
    <property type="match status" value="1"/>
</dbReference>
<evidence type="ECO:0000259" key="2">
    <source>
        <dbReference type="SMART" id="SM00871"/>
    </source>
</evidence>
<accession>A0A2C1MII7</accession>
<evidence type="ECO:0000256" key="1">
    <source>
        <dbReference type="SAM" id="MobiDB-lite"/>
    </source>
</evidence>